<gene>
    <name evidence="1" type="ORF">V5N11_014809</name>
</gene>
<evidence type="ECO:0008006" key="3">
    <source>
        <dbReference type="Google" id="ProtNLM"/>
    </source>
</evidence>
<dbReference type="SUPFAM" id="SSF56219">
    <property type="entry name" value="DNase I-like"/>
    <property type="match status" value="1"/>
</dbReference>
<evidence type="ECO:0000313" key="2">
    <source>
        <dbReference type="Proteomes" id="UP001558713"/>
    </source>
</evidence>
<protein>
    <recommendedName>
        <fullName evidence="3">Endonuclease/exonuclease/phosphatase domain-containing protein</fullName>
    </recommendedName>
</protein>
<dbReference type="Proteomes" id="UP001558713">
    <property type="component" value="Unassembled WGS sequence"/>
</dbReference>
<dbReference type="Gene3D" id="3.60.10.10">
    <property type="entry name" value="Endonuclease/exonuclease/phosphatase"/>
    <property type="match status" value="1"/>
</dbReference>
<comment type="caution">
    <text evidence="1">The sequence shown here is derived from an EMBL/GenBank/DDBJ whole genome shotgun (WGS) entry which is preliminary data.</text>
</comment>
<sequence>MADLQECLQNNDLCDLPNKGVFYTWSNHRPEDPILWKLDRTMVNDVWLEAFPESVAIFDPPGDSDHAPCLINLDSSEVRSKKNVLPLLLIAPIFSECSHRSME</sequence>
<dbReference type="EMBL" id="JBANAX010000583">
    <property type="protein sequence ID" value="KAL1201846.1"/>
    <property type="molecule type" value="Genomic_DNA"/>
</dbReference>
<reference evidence="1 2" key="1">
    <citation type="submission" date="2024-04" db="EMBL/GenBank/DDBJ databases">
        <title>Genome assembly C_amara_ONT_v2.</title>
        <authorList>
            <person name="Yant L."/>
            <person name="Moore C."/>
            <person name="Slenker M."/>
        </authorList>
    </citation>
    <scope>NUCLEOTIDE SEQUENCE [LARGE SCALE GENOMIC DNA]</scope>
    <source>
        <tissue evidence="1">Leaf</tissue>
    </source>
</reference>
<evidence type="ECO:0000313" key="1">
    <source>
        <dbReference type="EMBL" id="KAL1201846.1"/>
    </source>
</evidence>
<dbReference type="AlphaFoldDB" id="A0ABD1A6W9"/>
<organism evidence="1 2">
    <name type="scientific">Cardamine amara subsp. amara</name>
    <dbReference type="NCBI Taxonomy" id="228776"/>
    <lineage>
        <taxon>Eukaryota</taxon>
        <taxon>Viridiplantae</taxon>
        <taxon>Streptophyta</taxon>
        <taxon>Embryophyta</taxon>
        <taxon>Tracheophyta</taxon>
        <taxon>Spermatophyta</taxon>
        <taxon>Magnoliopsida</taxon>
        <taxon>eudicotyledons</taxon>
        <taxon>Gunneridae</taxon>
        <taxon>Pentapetalae</taxon>
        <taxon>rosids</taxon>
        <taxon>malvids</taxon>
        <taxon>Brassicales</taxon>
        <taxon>Brassicaceae</taxon>
        <taxon>Cardamineae</taxon>
        <taxon>Cardamine</taxon>
    </lineage>
</organism>
<keyword evidence="2" id="KW-1185">Reference proteome</keyword>
<dbReference type="PANTHER" id="PTHR33710:SF77">
    <property type="entry name" value="DNASE I-LIKE SUPERFAMILY PROTEIN"/>
    <property type="match status" value="1"/>
</dbReference>
<proteinExistence type="predicted"/>
<dbReference type="PANTHER" id="PTHR33710">
    <property type="entry name" value="BNAC02G09200D PROTEIN"/>
    <property type="match status" value="1"/>
</dbReference>
<dbReference type="InterPro" id="IPR036691">
    <property type="entry name" value="Endo/exonu/phosph_ase_sf"/>
</dbReference>
<accession>A0ABD1A6W9</accession>
<name>A0ABD1A6W9_CARAN</name>